<sequence length="336" mass="38284">MKEQEQWNESLRKSPFVKPRFTEKLRQEIIHKAKEKPKAKARLFRFGAAFAIVMFCVGALFAADLANIFPKETEYLKPNGYNRSEEVRTEYRRNGKALFQVFPDPDLIAGVRRGYMIHFTQSFDTFFGKTLAIEAYHQESGKQVTVLAPETITEPSPGYESLDRFIIMFSLPLGGTWRFEVKLNERFYGDFVLEIREPSPWTETGTFDIPYGGPDGNANKYVLVGEKDKVGFIIGPYQNENGELLDKAPIVAGKRNKYMWHFWGSKDEFSGRFNIMAVKEGSTREIDMISGTLSGPLNGADALTPSSMEFPEAGIWRLNAYIDNKLFSSIYVNVQP</sequence>
<dbReference type="RefSeq" id="WP_204602352.1">
    <property type="nucleotide sequence ID" value="NZ_JBHSED010000065.1"/>
</dbReference>
<proteinExistence type="predicted"/>
<feature type="transmembrane region" description="Helical" evidence="1">
    <location>
        <begin position="43"/>
        <end position="63"/>
    </location>
</feature>
<evidence type="ECO:0000313" key="3">
    <source>
        <dbReference type="Proteomes" id="UP001595755"/>
    </source>
</evidence>
<keyword evidence="1" id="KW-0472">Membrane</keyword>
<dbReference type="InterPro" id="IPR032366">
    <property type="entry name" value="DUF4871"/>
</dbReference>
<keyword evidence="1" id="KW-1133">Transmembrane helix</keyword>
<organism evidence="2 3">
    <name type="scientific">Cohnella boryungensis</name>
    <dbReference type="NCBI Taxonomy" id="768479"/>
    <lineage>
        <taxon>Bacteria</taxon>
        <taxon>Bacillati</taxon>
        <taxon>Bacillota</taxon>
        <taxon>Bacilli</taxon>
        <taxon>Bacillales</taxon>
        <taxon>Paenibacillaceae</taxon>
        <taxon>Cohnella</taxon>
    </lineage>
</organism>
<dbReference type="EMBL" id="JBHSED010000065">
    <property type="protein sequence ID" value="MFC4306650.1"/>
    <property type="molecule type" value="Genomic_DNA"/>
</dbReference>
<reference evidence="3" key="1">
    <citation type="journal article" date="2019" name="Int. J. Syst. Evol. Microbiol.">
        <title>The Global Catalogue of Microorganisms (GCM) 10K type strain sequencing project: providing services to taxonomists for standard genome sequencing and annotation.</title>
        <authorList>
            <consortium name="The Broad Institute Genomics Platform"/>
            <consortium name="The Broad Institute Genome Sequencing Center for Infectious Disease"/>
            <person name="Wu L."/>
            <person name="Ma J."/>
        </authorList>
    </citation>
    <scope>NUCLEOTIDE SEQUENCE [LARGE SCALE GENOMIC DNA]</scope>
    <source>
        <strain evidence="3">CGMCC 4.1641</strain>
    </source>
</reference>
<gene>
    <name evidence="2" type="ORF">ACFO1S_24835</name>
</gene>
<dbReference type="Proteomes" id="UP001595755">
    <property type="component" value="Unassembled WGS sequence"/>
</dbReference>
<protein>
    <submittedName>
        <fullName evidence="2">DUF4871 domain-containing protein</fullName>
    </submittedName>
</protein>
<evidence type="ECO:0000256" key="1">
    <source>
        <dbReference type="SAM" id="Phobius"/>
    </source>
</evidence>
<comment type="caution">
    <text evidence="2">The sequence shown here is derived from an EMBL/GenBank/DDBJ whole genome shotgun (WGS) entry which is preliminary data.</text>
</comment>
<accession>A0ABV8SHB7</accession>
<dbReference type="Pfam" id="PF16167">
    <property type="entry name" value="DUF4871"/>
    <property type="match status" value="1"/>
</dbReference>
<evidence type="ECO:0000313" key="2">
    <source>
        <dbReference type="EMBL" id="MFC4306650.1"/>
    </source>
</evidence>
<name>A0ABV8SHB7_9BACL</name>
<keyword evidence="3" id="KW-1185">Reference proteome</keyword>
<keyword evidence="1" id="KW-0812">Transmembrane</keyword>
<dbReference type="Gene3D" id="2.60.40.3830">
    <property type="match status" value="2"/>
</dbReference>